<reference evidence="1 2" key="1">
    <citation type="submission" date="2019-02" db="EMBL/GenBank/DDBJ databases">
        <title>The genomic architecture of introgression among sibling species of bacteria.</title>
        <authorList>
            <person name="Cavassim M.I.A."/>
            <person name="Moeskjaer S."/>
            <person name="Moslemi C."/>
            <person name="Fields B."/>
            <person name="Bachmann A."/>
            <person name="Vilhjalmsson B."/>
            <person name="Schierup M.H."/>
            <person name="Young J.P.W."/>
            <person name="Andersen S.U."/>
        </authorList>
    </citation>
    <scope>NUCLEOTIDE SEQUENCE [LARGE SCALE GENOMIC DNA]</scope>
    <source>
        <strain evidence="1 2">SM145A</strain>
    </source>
</reference>
<evidence type="ECO:0000313" key="1">
    <source>
        <dbReference type="EMBL" id="TAX63645.1"/>
    </source>
</evidence>
<dbReference type="RefSeq" id="WP_130751412.1">
    <property type="nucleotide sequence ID" value="NZ_SIPC01000013.1"/>
</dbReference>
<proteinExistence type="predicted"/>
<sequence length="95" mass="10754">MLQFLKRKRSAMDPGELVALSLLLDKWCRRHGFKHADATTQSAVARMIELRANGGTIEDLKATLSSHYDQPVPPIQRTDLIKEALQQLPHQTGHR</sequence>
<accession>A0A4Q8XRE2</accession>
<organism evidence="1 2">
    <name type="scientific">Rhizobium leguminosarum</name>
    <dbReference type="NCBI Taxonomy" id="384"/>
    <lineage>
        <taxon>Bacteria</taxon>
        <taxon>Pseudomonadati</taxon>
        <taxon>Pseudomonadota</taxon>
        <taxon>Alphaproteobacteria</taxon>
        <taxon>Hyphomicrobiales</taxon>
        <taxon>Rhizobiaceae</taxon>
        <taxon>Rhizobium/Agrobacterium group</taxon>
        <taxon>Rhizobium</taxon>
    </lineage>
</organism>
<name>A0A4Q8XRE2_RHILE</name>
<evidence type="ECO:0000313" key="2">
    <source>
        <dbReference type="Proteomes" id="UP000293652"/>
    </source>
</evidence>
<dbReference type="EMBL" id="SIPC01000013">
    <property type="protein sequence ID" value="TAX63645.1"/>
    <property type="molecule type" value="Genomic_DNA"/>
</dbReference>
<dbReference type="Proteomes" id="UP000293652">
    <property type="component" value="Unassembled WGS sequence"/>
</dbReference>
<comment type="caution">
    <text evidence="1">The sequence shown here is derived from an EMBL/GenBank/DDBJ whole genome shotgun (WGS) entry which is preliminary data.</text>
</comment>
<protein>
    <submittedName>
        <fullName evidence="1">Uncharacterized protein</fullName>
    </submittedName>
</protein>
<dbReference type="AlphaFoldDB" id="A0A4Q8XRE2"/>
<gene>
    <name evidence="1" type="ORF">ELI03_36070</name>
</gene>